<feature type="domain" description="Sugar phosphate transporter" evidence="6">
    <location>
        <begin position="71"/>
        <end position="420"/>
    </location>
</feature>
<name>Q752N1_EREGS</name>
<feature type="transmembrane region" description="Helical" evidence="5">
    <location>
        <begin position="226"/>
        <end position="246"/>
    </location>
</feature>
<dbReference type="EMBL" id="AE016819">
    <property type="protein sequence ID" value="AAS53914.1"/>
    <property type="molecule type" value="Genomic_DNA"/>
</dbReference>
<dbReference type="PANTHER" id="PTHR11132">
    <property type="entry name" value="SOLUTE CARRIER FAMILY 35"/>
    <property type="match status" value="1"/>
</dbReference>
<dbReference type="InterPro" id="IPR037185">
    <property type="entry name" value="EmrE-like"/>
</dbReference>
<dbReference type="Proteomes" id="UP000000591">
    <property type="component" value="Chromosome VI"/>
</dbReference>
<dbReference type="InterPro" id="IPR004853">
    <property type="entry name" value="Sugar_P_trans_dom"/>
</dbReference>
<dbReference type="GO" id="GO:0015297">
    <property type="term" value="F:antiporter activity"/>
    <property type="evidence" value="ECO:0000318"/>
    <property type="project" value="GO_Central"/>
</dbReference>
<keyword evidence="2 5" id="KW-0812">Transmembrane</keyword>
<dbReference type="GO" id="GO:0089721">
    <property type="term" value="F:phosphoenolpyruvate transmembrane transporter activity"/>
    <property type="evidence" value="ECO:0000318"/>
    <property type="project" value="GO_Central"/>
</dbReference>
<dbReference type="RefSeq" id="NP_986090.1">
    <property type="nucleotide sequence ID" value="NM_212226.1"/>
</dbReference>
<feature type="transmembrane region" description="Helical" evidence="5">
    <location>
        <begin position="315"/>
        <end position="334"/>
    </location>
</feature>
<reference evidence="8" key="2">
    <citation type="journal article" date="2013" name="G3 (Bethesda)">
        <title>Genomes of Ashbya fungi isolated from insects reveal four mating-type loci, numerous translocations, lack of transposons, and distinct gene duplications.</title>
        <authorList>
            <person name="Dietrich F.S."/>
            <person name="Voegeli S."/>
            <person name="Kuo S."/>
            <person name="Philippsen P."/>
        </authorList>
    </citation>
    <scope>GENOME REANNOTATION</scope>
    <source>
        <strain evidence="8">ATCC 10895 / CBS 109.51 / FGSC 9923 / NRRL Y-1056</strain>
    </source>
</reference>
<evidence type="ECO:0000256" key="2">
    <source>
        <dbReference type="ARBA" id="ARBA00022692"/>
    </source>
</evidence>
<dbReference type="KEGG" id="ago:AGOS_AFR543C"/>
<accession>Q752N1</accession>
<comment type="subcellular location">
    <subcellularLocation>
        <location evidence="1">Membrane</location>
        <topology evidence="1">Multi-pass membrane protein</topology>
    </subcellularLocation>
</comment>
<evidence type="ECO:0000256" key="3">
    <source>
        <dbReference type="ARBA" id="ARBA00022989"/>
    </source>
</evidence>
<evidence type="ECO:0000256" key="4">
    <source>
        <dbReference type="ARBA" id="ARBA00023136"/>
    </source>
</evidence>
<dbReference type="GO" id="GO:0005783">
    <property type="term" value="C:endoplasmic reticulum"/>
    <property type="evidence" value="ECO:0000318"/>
    <property type="project" value="GO_Central"/>
</dbReference>
<dbReference type="OrthoDB" id="1588579at2759"/>
<dbReference type="Pfam" id="PF03151">
    <property type="entry name" value="TPT"/>
    <property type="match status" value="1"/>
</dbReference>
<dbReference type="STRING" id="284811.Q752N1"/>
<evidence type="ECO:0000313" key="7">
    <source>
        <dbReference type="EMBL" id="AAS53914.1"/>
    </source>
</evidence>
<feature type="transmembrane region" description="Helical" evidence="5">
    <location>
        <begin position="258"/>
        <end position="280"/>
    </location>
</feature>
<protein>
    <submittedName>
        <fullName evidence="7">AFR543Cp</fullName>
    </submittedName>
</protein>
<proteinExistence type="predicted"/>
<organism evidence="7 8">
    <name type="scientific">Eremothecium gossypii (strain ATCC 10895 / CBS 109.51 / FGSC 9923 / NRRL Y-1056)</name>
    <name type="common">Yeast</name>
    <name type="synonym">Ashbya gossypii</name>
    <dbReference type="NCBI Taxonomy" id="284811"/>
    <lineage>
        <taxon>Eukaryota</taxon>
        <taxon>Fungi</taxon>
        <taxon>Dikarya</taxon>
        <taxon>Ascomycota</taxon>
        <taxon>Saccharomycotina</taxon>
        <taxon>Saccharomycetes</taxon>
        <taxon>Saccharomycetales</taxon>
        <taxon>Saccharomycetaceae</taxon>
        <taxon>Eremothecium</taxon>
    </lineage>
</organism>
<dbReference type="GO" id="GO:0005794">
    <property type="term" value="C:Golgi apparatus"/>
    <property type="evidence" value="ECO:0000318"/>
    <property type="project" value="GO_Central"/>
</dbReference>
<keyword evidence="4 5" id="KW-0472">Membrane</keyword>
<dbReference type="GeneID" id="4622369"/>
<evidence type="ECO:0000313" key="8">
    <source>
        <dbReference type="Proteomes" id="UP000000591"/>
    </source>
</evidence>
<reference evidence="7 8" key="1">
    <citation type="journal article" date="2004" name="Science">
        <title>The Ashbya gossypii genome as a tool for mapping the ancient Saccharomyces cerevisiae genome.</title>
        <authorList>
            <person name="Dietrich F.S."/>
            <person name="Voegeli S."/>
            <person name="Brachat S."/>
            <person name="Lerch A."/>
            <person name="Gates K."/>
            <person name="Steiner S."/>
            <person name="Mohr C."/>
            <person name="Pohlmann R."/>
            <person name="Luedi P."/>
            <person name="Choi S."/>
            <person name="Wing R.A."/>
            <person name="Flavier A."/>
            <person name="Gaffney T.D."/>
            <person name="Philippsen P."/>
        </authorList>
    </citation>
    <scope>NUCLEOTIDE SEQUENCE [LARGE SCALE GENOMIC DNA]</scope>
    <source>
        <strain evidence="8">ATCC 10895 / CBS 109.51 / FGSC 9923 / NRRL Y-1056</strain>
    </source>
</reference>
<dbReference type="HOGENOM" id="CLU_019048_4_1_1"/>
<dbReference type="FunCoup" id="Q752N1">
    <property type="interactions" value="571"/>
</dbReference>
<keyword evidence="3 5" id="KW-1133">Transmembrane helix</keyword>
<evidence type="ECO:0000256" key="1">
    <source>
        <dbReference type="ARBA" id="ARBA00004141"/>
    </source>
</evidence>
<dbReference type="SUPFAM" id="SSF103481">
    <property type="entry name" value="Multidrug resistance efflux transporter EmrE"/>
    <property type="match status" value="1"/>
</dbReference>
<feature type="transmembrane region" description="Helical" evidence="5">
    <location>
        <begin position="346"/>
        <end position="368"/>
    </location>
</feature>
<dbReference type="InterPro" id="IPR050186">
    <property type="entry name" value="TPT_transporter"/>
</dbReference>
<evidence type="ECO:0000259" key="6">
    <source>
        <dbReference type="Pfam" id="PF03151"/>
    </source>
</evidence>
<gene>
    <name evidence="7" type="ORF">AGOS_AFR543C</name>
</gene>
<dbReference type="InParanoid" id="Q752N1"/>
<evidence type="ECO:0000256" key="5">
    <source>
        <dbReference type="SAM" id="Phobius"/>
    </source>
</evidence>
<sequence length="432" mass="47716">MITTQSTVQNTASKRRESVHKNVYDHLVLKVPEAPVTPPPRLIDAPLPWKATAGRIVPASLRKYLPEIDLKVTVTCLVWYVTSSVSSNLSKAILHEFPHPVGLTELQFLTNGLMCLGFLVLVNYLHRPSWKATWVSQNMRNFPDGILPPYLNGSFCECIQQRFLVVDRKAVIATLPMGMFQFMGHFTSYKATSLIPVSLVHSVKSLSPIVTLCWYRFAKKKQFHRITYCTMLPLVAGVILISSPSGGSKSVGASVEDLRLVLGLFFAAVSMAIFVSQNLFAKSILTVRKRELLPSQKSLAGLGGASPFQLDKITILFYCSCIGFLLMLPVFLVGEAFAASSVFADISLRVLCLMGVYGFTHFLQAMLAFQLIGMLSSVNYSIASIMKRVVVIGVALTWESQLSGRQLLGLVMTVIGLYGYDKWGNKTQPHPS</sequence>
<dbReference type="OMA" id="FWYTVSS"/>
<dbReference type="AlphaFoldDB" id="Q752N1"/>
<dbReference type="eggNOG" id="KOG1441">
    <property type="taxonomic scope" value="Eukaryota"/>
</dbReference>
<keyword evidence="8" id="KW-1185">Reference proteome</keyword>
<dbReference type="GO" id="GO:0016020">
    <property type="term" value="C:membrane"/>
    <property type="evidence" value="ECO:0007669"/>
    <property type="project" value="UniProtKB-SubCell"/>
</dbReference>
<dbReference type="GO" id="GO:1990536">
    <property type="term" value="P:phosphoenolpyruvate transmembrane import into Golgi lumen"/>
    <property type="evidence" value="ECO:0000318"/>
    <property type="project" value="GO_Central"/>
</dbReference>